<dbReference type="EMBL" id="ASHM01011248">
    <property type="protein sequence ID" value="PNX93159.1"/>
    <property type="molecule type" value="Genomic_DNA"/>
</dbReference>
<organism evidence="2 3">
    <name type="scientific">Trifolium pratense</name>
    <name type="common">Red clover</name>
    <dbReference type="NCBI Taxonomy" id="57577"/>
    <lineage>
        <taxon>Eukaryota</taxon>
        <taxon>Viridiplantae</taxon>
        <taxon>Streptophyta</taxon>
        <taxon>Embryophyta</taxon>
        <taxon>Tracheophyta</taxon>
        <taxon>Spermatophyta</taxon>
        <taxon>Magnoliopsida</taxon>
        <taxon>eudicotyledons</taxon>
        <taxon>Gunneridae</taxon>
        <taxon>Pentapetalae</taxon>
        <taxon>rosids</taxon>
        <taxon>fabids</taxon>
        <taxon>Fabales</taxon>
        <taxon>Fabaceae</taxon>
        <taxon>Papilionoideae</taxon>
        <taxon>50 kb inversion clade</taxon>
        <taxon>NPAAA clade</taxon>
        <taxon>Hologalegina</taxon>
        <taxon>IRL clade</taxon>
        <taxon>Trifolieae</taxon>
        <taxon>Trifolium</taxon>
    </lineage>
</organism>
<comment type="caution">
    <text evidence="2">The sequence shown here is derived from an EMBL/GenBank/DDBJ whole genome shotgun (WGS) entry which is preliminary data.</text>
</comment>
<dbReference type="AlphaFoldDB" id="A0A2K3MR18"/>
<evidence type="ECO:0000256" key="1">
    <source>
        <dbReference type="SAM" id="MobiDB-lite"/>
    </source>
</evidence>
<sequence length="93" mass="10756">MVFQELKGCLCIVSQRPNYSDGWIIKERGNEQSWTKLFSVPNMTYPELYAYGRILYVSEDDQVLMQFLTRKQGRPSSTRSIGCRVGPPKYEGL</sequence>
<protein>
    <submittedName>
        <fullName evidence="2">F-box protein</fullName>
    </submittedName>
</protein>
<reference evidence="2 3" key="1">
    <citation type="journal article" date="2014" name="Am. J. Bot.">
        <title>Genome assembly and annotation for red clover (Trifolium pratense; Fabaceae).</title>
        <authorList>
            <person name="Istvanek J."/>
            <person name="Jaros M."/>
            <person name="Krenek A."/>
            <person name="Repkova J."/>
        </authorList>
    </citation>
    <scope>NUCLEOTIDE SEQUENCE [LARGE SCALE GENOMIC DNA]</scope>
    <source>
        <strain evidence="3">cv. Tatra</strain>
        <tissue evidence="2">Young leaves</tissue>
    </source>
</reference>
<accession>A0A2K3MR18</accession>
<gene>
    <name evidence="2" type="ORF">L195_g016308</name>
</gene>
<feature type="region of interest" description="Disordered" evidence="1">
    <location>
        <begin position="74"/>
        <end position="93"/>
    </location>
</feature>
<dbReference type="Proteomes" id="UP000236291">
    <property type="component" value="Unassembled WGS sequence"/>
</dbReference>
<reference evidence="2 3" key="2">
    <citation type="journal article" date="2017" name="Front. Plant Sci.">
        <title>Gene Classification and Mining of Molecular Markers Useful in Red Clover (Trifolium pratense) Breeding.</title>
        <authorList>
            <person name="Istvanek J."/>
            <person name="Dluhosova J."/>
            <person name="Dluhos P."/>
            <person name="Patkova L."/>
            <person name="Nedelnik J."/>
            <person name="Repkova J."/>
        </authorList>
    </citation>
    <scope>NUCLEOTIDE SEQUENCE [LARGE SCALE GENOMIC DNA]</scope>
    <source>
        <strain evidence="3">cv. Tatra</strain>
        <tissue evidence="2">Young leaves</tissue>
    </source>
</reference>
<name>A0A2K3MR18_TRIPR</name>
<evidence type="ECO:0000313" key="2">
    <source>
        <dbReference type="EMBL" id="PNX93159.1"/>
    </source>
</evidence>
<proteinExistence type="predicted"/>
<evidence type="ECO:0000313" key="3">
    <source>
        <dbReference type="Proteomes" id="UP000236291"/>
    </source>
</evidence>